<dbReference type="FunFam" id="3.30.420.40:FF:000004">
    <property type="entry name" value="Molecular chaperone DnaK"/>
    <property type="match status" value="1"/>
</dbReference>
<evidence type="ECO:0000256" key="4">
    <source>
        <dbReference type="ARBA" id="ARBA00023186"/>
    </source>
</evidence>
<dbReference type="InterPro" id="IPR001841">
    <property type="entry name" value="Znf_RING"/>
</dbReference>
<evidence type="ECO:0000256" key="3">
    <source>
        <dbReference type="ARBA" id="ARBA00022840"/>
    </source>
</evidence>
<keyword evidence="7" id="KW-0472">Membrane</keyword>
<evidence type="ECO:0000256" key="1">
    <source>
        <dbReference type="ARBA" id="ARBA00007381"/>
    </source>
</evidence>
<accession>A0A2I0L3I7</accession>
<dbReference type="Gene3D" id="2.60.34.10">
    <property type="entry name" value="Substrate Binding Domain Of DNAk, Chain A, domain 1"/>
    <property type="match status" value="2"/>
</dbReference>
<keyword evidence="5" id="KW-0863">Zinc-finger</keyword>
<evidence type="ECO:0000256" key="5">
    <source>
        <dbReference type="PROSITE-ProRule" id="PRU00175"/>
    </source>
</evidence>
<keyword evidence="7" id="KW-1133">Transmembrane helix</keyword>
<dbReference type="FunFam" id="3.30.30.30:FF:000001">
    <property type="entry name" value="heat shock 70 kDa protein-like"/>
    <property type="match status" value="2"/>
</dbReference>
<evidence type="ECO:0000313" key="10">
    <source>
        <dbReference type="Proteomes" id="UP000233551"/>
    </source>
</evidence>
<dbReference type="PROSITE" id="PS00329">
    <property type="entry name" value="HSP70_2"/>
    <property type="match status" value="1"/>
</dbReference>
<comment type="similarity">
    <text evidence="1">Belongs to the heat shock protein 70 family.</text>
</comment>
<evidence type="ECO:0000256" key="7">
    <source>
        <dbReference type="SAM" id="Phobius"/>
    </source>
</evidence>
<dbReference type="PROSITE" id="PS50089">
    <property type="entry name" value="ZF_RING_2"/>
    <property type="match status" value="1"/>
</dbReference>
<dbReference type="SMART" id="SM00184">
    <property type="entry name" value="RING"/>
    <property type="match status" value="1"/>
</dbReference>
<dbReference type="Proteomes" id="UP000233551">
    <property type="component" value="Unassembled WGS sequence"/>
</dbReference>
<dbReference type="PROSITE" id="PS01036">
    <property type="entry name" value="HSP70_3"/>
    <property type="match status" value="2"/>
</dbReference>
<keyword evidence="2" id="KW-0547">Nucleotide-binding</keyword>
<organism evidence="9 10">
    <name type="scientific">Punica granatum</name>
    <name type="common">Pomegranate</name>
    <dbReference type="NCBI Taxonomy" id="22663"/>
    <lineage>
        <taxon>Eukaryota</taxon>
        <taxon>Viridiplantae</taxon>
        <taxon>Streptophyta</taxon>
        <taxon>Embryophyta</taxon>
        <taxon>Tracheophyta</taxon>
        <taxon>Spermatophyta</taxon>
        <taxon>Magnoliopsida</taxon>
        <taxon>eudicotyledons</taxon>
        <taxon>Gunneridae</taxon>
        <taxon>Pentapetalae</taxon>
        <taxon>rosids</taxon>
        <taxon>malvids</taxon>
        <taxon>Myrtales</taxon>
        <taxon>Lythraceae</taxon>
        <taxon>Punica</taxon>
    </lineage>
</organism>
<evidence type="ECO:0000256" key="2">
    <source>
        <dbReference type="ARBA" id="ARBA00022741"/>
    </source>
</evidence>
<comment type="caution">
    <text evidence="9">The sequence shown here is derived from an EMBL/GenBank/DDBJ whole genome shotgun (WGS) entry which is preliminary data.</text>
</comment>
<dbReference type="GO" id="GO:0008270">
    <property type="term" value="F:zinc ion binding"/>
    <property type="evidence" value="ECO:0007669"/>
    <property type="project" value="UniProtKB-KW"/>
</dbReference>
<dbReference type="InterPro" id="IPR029047">
    <property type="entry name" value="HSP70_peptide-bd_sf"/>
</dbReference>
<dbReference type="InterPro" id="IPR013126">
    <property type="entry name" value="Hsp_70_fam"/>
</dbReference>
<dbReference type="SUPFAM" id="SSF57850">
    <property type="entry name" value="RING/U-box"/>
    <property type="match status" value="1"/>
</dbReference>
<dbReference type="PROSITE" id="PS00297">
    <property type="entry name" value="HSP70_1"/>
    <property type="match status" value="1"/>
</dbReference>
<evidence type="ECO:0000256" key="6">
    <source>
        <dbReference type="SAM" id="Coils"/>
    </source>
</evidence>
<dbReference type="FunFam" id="3.90.640.10:FF:000002">
    <property type="entry name" value="Heat shock 70 kDa"/>
    <property type="match status" value="2"/>
</dbReference>
<dbReference type="InterPro" id="IPR018181">
    <property type="entry name" value="Heat_shock_70_CS"/>
</dbReference>
<name>A0A2I0L3I7_PUNGR</name>
<evidence type="ECO:0000259" key="8">
    <source>
        <dbReference type="PROSITE" id="PS50089"/>
    </source>
</evidence>
<dbReference type="InterPro" id="IPR029048">
    <property type="entry name" value="HSP70_C_sf"/>
</dbReference>
<dbReference type="Gene3D" id="1.20.1270.10">
    <property type="match status" value="1"/>
</dbReference>
<dbReference type="SUPFAM" id="SSF53067">
    <property type="entry name" value="Actin-like ATPase domain"/>
    <property type="match status" value="4"/>
</dbReference>
<dbReference type="PRINTS" id="PR00301">
    <property type="entry name" value="HEATSHOCK70"/>
</dbReference>
<keyword evidence="3" id="KW-0067">ATP-binding</keyword>
<dbReference type="Pfam" id="PF13639">
    <property type="entry name" value="zf-RING_2"/>
    <property type="match status" value="1"/>
</dbReference>
<dbReference type="STRING" id="22663.A0A2I0L3I7"/>
<keyword evidence="10" id="KW-1185">Reference proteome</keyword>
<dbReference type="PANTHER" id="PTHR19375">
    <property type="entry name" value="HEAT SHOCK PROTEIN 70KDA"/>
    <property type="match status" value="1"/>
</dbReference>
<dbReference type="InterPro" id="IPR043129">
    <property type="entry name" value="ATPase_NBD"/>
</dbReference>
<dbReference type="Gene3D" id="3.90.640.10">
    <property type="entry name" value="Actin, Chain A, domain 4"/>
    <property type="match status" value="2"/>
</dbReference>
<dbReference type="EMBL" id="PGOL01000196">
    <property type="protein sequence ID" value="PKI74706.1"/>
    <property type="molecule type" value="Genomic_DNA"/>
</dbReference>
<gene>
    <name evidence="9" type="ORF">CRG98_005033</name>
</gene>
<dbReference type="Gene3D" id="3.30.40.10">
    <property type="entry name" value="Zinc/RING finger domain, C3HC4 (zinc finger)"/>
    <property type="match status" value="1"/>
</dbReference>
<keyword evidence="7" id="KW-0812">Transmembrane</keyword>
<protein>
    <recommendedName>
        <fullName evidence="8">RING-type domain-containing protein</fullName>
    </recommendedName>
</protein>
<dbReference type="SUPFAM" id="SSF100934">
    <property type="entry name" value="Heat shock protein 70kD (HSP70), C-terminal subdomain"/>
    <property type="match status" value="1"/>
</dbReference>
<dbReference type="CDD" id="cd16461">
    <property type="entry name" value="RING-H2_EL5-like"/>
    <property type="match status" value="1"/>
</dbReference>
<dbReference type="Gene3D" id="3.30.420.40">
    <property type="match status" value="4"/>
</dbReference>
<dbReference type="Pfam" id="PF00012">
    <property type="entry name" value="HSP70"/>
    <property type="match status" value="2"/>
</dbReference>
<dbReference type="GO" id="GO:0005524">
    <property type="term" value="F:ATP binding"/>
    <property type="evidence" value="ECO:0007669"/>
    <property type="project" value="UniProtKB-KW"/>
</dbReference>
<feature type="domain" description="RING-type" evidence="8">
    <location>
        <begin position="1207"/>
        <end position="1249"/>
    </location>
</feature>
<keyword evidence="4" id="KW-0143">Chaperone</keyword>
<reference evidence="9 10" key="1">
    <citation type="submission" date="2017-11" db="EMBL/GenBank/DDBJ databases">
        <title>De-novo sequencing of pomegranate (Punica granatum L.) genome.</title>
        <authorList>
            <person name="Akparov Z."/>
            <person name="Amiraslanov A."/>
            <person name="Hajiyeva S."/>
            <person name="Abbasov M."/>
            <person name="Kaur K."/>
            <person name="Hamwieh A."/>
            <person name="Solovyev V."/>
            <person name="Salamov A."/>
            <person name="Braich B."/>
            <person name="Kosarev P."/>
            <person name="Mahmoud A."/>
            <person name="Hajiyev E."/>
            <person name="Babayeva S."/>
            <person name="Izzatullayeva V."/>
            <person name="Mammadov A."/>
            <person name="Mammadov A."/>
            <person name="Sharifova S."/>
            <person name="Ojaghi J."/>
            <person name="Eynullazada K."/>
            <person name="Bayramov B."/>
            <person name="Abdulazimova A."/>
            <person name="Shahmuradov I."/>
        </authorList>
    </citation>
    <scope>NUCLEOTIDE SEQUENCE [LARGE SCALE GENOMIC DNA]</scope>
    <source>
        <strain evidence="10">cv. AG2017</strain>
        <tissue evidence="9">Leaf</tissue>
    </source>
</reference>
<keyword evidence="5" id="KW-0862">Zinc</keyword>
<dbReference type="SUPFAM" id="SSF100920">
    <property type="entry name" value="Heat shock protein 70kD (HSP70), peptide-binding domain"/>
    <property type="match status" value="2"/>
</dbReference>
<dbReference type="FunFam" id="2.60.34.10:FF:000012">
    <property type="entry name" value="Heat shock 70 kDa protein"/>
    <property type="match status" value="1"/>
</dbReference>
<keyword evidence="5" id="KW-0479">Metal-binding</keyword>
<sequence>MAQMFDEPVVGIDLGTTHSSVGVWRNGHVEIIPNDQGNKRMPSYVAFTDTRRLIGDAAKNQAAMNPTNTVFGAKLLVGKRFSDQSVLTDAVLWPFKIVAGPRDRPTIVINYKGEEKRLFPEEILSMILARMMETAEAHLGATVEGAVVTVPACFNHFQRQAIKDAGQIAGLKTVRIISEPTSAAIAYGLDKKGSFADERHVLVFNLGGGTSDVSLLSIMSGILAVKATAGNAHIGGEDFDNRMLRHFIQEFKRKHNKDISGNPRALRRLKTACESAKRTLSSSTSASIDIDSLHEEIDFQSVITRSRFEELNMDLFGKCMELVEKCLRDAKIDRSVVDDVVLVGGSTRIPMVQQLLREFFDGKELCKSINPDEAMVYGAAVQAAILSGECNENVQDMLLLDVTPFSLGLDTAGGVMTVMIPKNTPIPICKEQVFSTSSDNQESFVISIYEGERRSNNFLGRFELSGIPQAPKGIPQITVRFSVYADGFLYVSMEDKTISNKATFSVVDQRGTLSREDVERMVRNAERYRVDDDEYKRKVVARNALETYAYRMKSAIEDNMYHPELPPTVRRTSVNAICRAIEWLEMNQLTEVDEIEQKMKELERIIETMRVMGPVVGVDFGTSYSSVGVWHNDHVEIIADEQGERRIPSYVAFTGTRCLVGDAAKRQGTINPIITVFGPELLLGRRFSHTSAQSQRKLWPFKVVTGPSGRQLIAVNYKGEEKHLHPEEISSMILAGIRDIAGAHTGSTVNNTVIAVPASFDRSQRIAARDAARIAGFNVMRIINGSVAAAIAYGYSLHRKGTDLGPNNVLVFDLGGNTLDVSVLTIEEGVVEVKATKGENHLGGDDIDNRMVDHFVREFESKHNKNIRGNIKALRRLRNACESAKRTLSLASRATVLIDFLYEGVDFFSTITRAKFEELNMELFMKCMDVVEKCLNDAEVNKSSIDDVVLVGGSSRIPRMQQLLQEYFDGKEPCRSINPDEAVAYGAAVLAAQLAGEADEKVQDMLLLDVTPLSLGLENPGGIMTVMIPRNTTIPTKKEQVFSTHYDNQESFSVKVYEGESVRTRDNDFLGELVLSGIPPAPMGLPQIHICFDIDAVGNLHVSAELKSAKKRAKINMNDGRALPQSQMSFSSSSFAIIAIVLGIVIAVLYNYVFSRLCPRRRPDGTSQNQPLADLERSGSWSSSVSAVIPSCKYSGDARLRTKDKTCSVCLAEFQDGEDMRLLPRCSHSFHVLCIDMWLYSHPDCPVCRTDTGISVPLSCRLQTESSETSRSMVSSFGSSP</sequence>
<proteinExistence type="inferred from homology"/>
<feature type="coiled-coil region" evidence="6">
    <location>
        <begin position="585"/>
        <end position="612"/>
    </location>
</feature>
<keyword evidence="6" id="KW-0175">Coiled coil</keyword>
<feature type="transmembrane region" description="Helical" evidence="7">
    <location>
        <begin position="1134"/>
        <end position="1153"/>
    </location>
</feature>
<dbReference type="Gene3D" id="3.30.30.30">
    <property type="match status" value="2"/>
</dbReference>
<dbReference type="GO" id="GO:0140662">
    <property type="term" value="F:ATP-dependent protein folding chaperone"/>
    <property type="evidence" value="ECO:0007669"/>
    <property type="project" value="InterPro"/>
</dbReference>
<evidence type="ECO:0000313" key="9">
    <source>
        <dbReference type="EMBL" id="PKI74706.1"/>
    </source>
</evidence>
<dbReference type="InterPro" id="IPR013083">
    <property type="entry name" value="Znf_RING/FYVE/PHD"/>
</dbReference>